<accession>A0A848IS85</accession>
<dbReference type="Pfam" id="PF13529">
    <property type="entry name" value="Peptidase_C39_2"/>
    <property type="match status" value="1"/>
</dbReference>
<dbReference type="InterPro" id="IPR011049">
    <property type="entry name" value="Serralysin-like_metalloprot_C"/>
</dbReference>
<reference evidence="5 6" key="1">
    <citation type="submission" date="2020-04" db="EMBL/GenBank/DDBJ databases">
        <title>Flammeovirgaceae bacterium KN852 isolated from deep sea.</title>
        <authorList>
            <person name="Zhang D.-C."/>
        </authorList>
    </citation>
    <scope>NUCLEOTIDE SEQUENCE [LARGE SCALE GENOMIC DNA]</scope>
    <source>
        <strain evidence="5 6">KN852</strain>
    </source>
</reference>
<dbReference type="PRINTS" id="PR00313">
    <property type="entry name" value="CABNDNGRPT"/>
</dbReference>
<feature type="chain" id="PRO_5032741662" description="Peptidase C39-like domain-containing protein" evidence="3">
    <location>
        <begin position="20"/>
        <end position="518"/>
    </location>
</feature>
<dbReference type="GO" id="GO:0005509">
    <property type="term" value="F:calcium ion binding"/>
    <property type="evidence" value="ECO:0007669"/>
    <property type="project" value="InterPro"/>
</dbReference>
<dbReference type="AlphaFoldDB" id="A0A848IS85"/>
<keyword evidence="2" id="KW-0964">Secreted</keyword>
<dbReference type="Gene3D" id="2.150.10.10">
    <property type="entry name" value="Serralysin-like metalloprotease, C-terminal"/>
    <property type="match status" value="2"/>
</dbReference>
<protein>
    <recommendedName>
        <fullName evidence="4">Peptidase C39-like domain-containing protein</fullName>
    </recommendedName>
</protein>
<feature type="domain" description="Peptidase C39-like" evidence="4">
    <location>
        <begin position="351"/>
        <end position="471"/>
    </location>
</feature>
<dbReference type="SUPFAM" id="SSF51120">
    <property type="entry name" value="beta-Roll"/>
    <property type="match status" value="1"/>
</dbReference>
<comment type="subcellular location">
    <subcellularLocation>
        <location evidence="1">Secreted</location>
    </subcellularLocation>
</comment>
<dbReference type="InterPro" id="IPR001343">
    <property type="entry name" value="Hemolysn_Ca-bd"/>
</dbReference>
<dbReference type="InterPro" id="IPR050557">
    <property type="entry name" value="RTX_toxin/Mannuronan_C5-epim"/>
</dbReference>
<gene>
    <name evidence="5" type="ORF">HH304_02810</name>
</gene>
<keyword evidence="6" id="KW-1185">Reference proteome</keyword>
<evidence type="ECO:0000259" key="4">
    <source>
        <dbReference type="Pfam" id="PF13529"/>
    </source>
</evidence>
<evidence type="ECO:0000313" key="5">
    <source>
        <dbReference type="EMBL" id="NMM47313.1"/>
    </source>
</evidence>
<dbReference type="PANTHER" id="PTHR38340:SF1">
    <property type="entry name" value="S-LAYER PROTEIN"/>
    <property type="match status" value="1"/>
</dbReference>
<dbReference type="InterPro" id="IPR039564">
    <property type="entry name" value="Peptidase_C39-like"/>
</dbReference>
<evidence type="ECO:0000256" key="1">
    <source>
        <dbReference type="ARBA" id="ARBA00004613"/>
    </source>
</evidence>
<dbReference type="EMBL" id="JABBNU010000002">
    <property type="protein sequence ID" value="NMM47313.1"/>
    <property type="molecule type" value="Genomic_DNA"/>
</dbReference>
<keyword evidence="3" id="KW-0732">Signal</keyword>
<feature type="signal peptide" evidence="3">
    <location>
        <begin position="1"/>
        <end position="19"/>
    </location>
</feature>
<sequence length="518" mass="57133">MKKTLALLCMVGMILYACQEENINPSTPSSTPEIIEFADMPDSIRARSYSRTIYGTANQDFLQGYSSNDMIIAYAHHDQVYANGGDDLIYGGKGDDFIQGNSGNDIIRGDQGYDKLYGGADNDYIYGGKENDELYGQSGNDFLFGNNGNDKVNGGGGNDTYYYYLYDGYDIIEDGGGTDVLQLPDIASNQVSTTTNGSDLILNLPGGRITIRNNSIEKIYCKGVLLNTGQSAPKPNIGSFYYSTSPITINTNENLSVTLSESTNTTINRTYYVEVSVSRSSGTYTVAYGNLTIPAGRSSATGQFTLKFNQAGQIYTTVKVYNSNKTQLLVSRRGSYPDTIEDPTASDYIKGIPYFWQLNNAINPYTSCQNTAIAMVLNYYGANVTPDQISRYYGTKQAQTVPGFQYVFNNEAAYAGISARIYGNAYGSLSRMNQFLAQGKPVMAHGYTTSYGHLIVFIGYDGEYYYAHDPYGRWDQRAYSSGYYKTSTAGKVVKYHKSAVKAAFAPDGYVWMHEVYFK</sequence>
<dbReference type="PANTHER" id="PTHR38340">
    <property type="entry name" value="S-LAYER PROTEIN"/>
    <property type="match status" value="1"/>
</dbReference>
<comment type="caution">
    <text evidence="5">The sequence shown here is derived from an EMBL/GenBank/DDBJ whole genome shotgun (WGS) entry which is preliminary data.</text>
</comment>
<dbReference type="GO" id="GO:0005576">
    <property type="term" value="C:extracellular region"/>
    <property type="evidence" value="ECO:0007669"/>
    <property type="project" value="UniProtKB-SubCell"/>
</dbReference>
<evidence type="ECO:0000256" key="2">
    <source>
        <dbReference type="ARBA" id="ARBA00022525"/>
    </source>
</evidence>
<evidence type="ECO:0000313" key="6">
    <source>
        <dbReference type="Proteomes" id="UP000559010"/>
    </source>
</evidence>
<organism evidence="5 6">
    <name type="scientific">Marinigracilibium pacificum</name>
    <dbReference type="NCBI Taxonomy" id="2729599"/>
    <lineage>
        <taxon>Bacteria</taxon>
        <taxon>Pseudomonadati</taxon>
        <taxon>Bacteroidota</taxon>
        <taxon>Cytophagia</taxon>
        <taxon>Cytophagales</taxon>
        <taxon>Flammeovirgaceae</taxon>
        <taxon>Marinigracilibium</taxon>
    </lineage>
</organism>
<dbReference type="Proteomes" id="UP000559010">
    <property type="component" value="Unassembled WGS sequence"/>
</dbReference>
<dbReference type="Pfam" id="PF00353">
    <property type="entry name" value="HemolysinCabind"/>
    <property type="match status" value="2"/>
</dbReference>
<dbReference type="PROSITE" id="PS51257">
    <property type="entry name" value="PROKAR_LIPOPROTEIN"/>
    <property type="match status" value="1"/>
</dbReference>
<dbReference type="RefSeq" id="WP_169677943.1">
    <property type="nucleotide sequence ID" value="NZ_JABBNU010000002.1"/>
</dbReference>
<name>A0A848IS85_9BACT</name>
<dbReference type="Gene3D" id="3.90.70.10">
    <property type="entry name" value="Cysteine proteinases"/>
    <property type="match status" value="1"/>
</dbReference>
<evidence type="ECO:0000256" key="3">
    <source>
        <dbReference type="SAM" id="SignalP"/>
    </source>
</evidence>
<proteinExistence type="predicted"/>